<feature type="repeat" description="WD" evidence="10">
    <location>
        <begin position="61"/>
        <end position="101"/>
    </location>
</feature>
<proteinExistence type="inferred from homology"/>
<dbReference type="STRING" id="857967.G0R2G4"/>
<gene>
    <name evidence="11" type="ORF">IMG5_177920</name>
</gene>
<evidence type="ECO:0000256" key="3">
    <source>
        <dbReference type="ARBA" id="ARBA00022490"/>
    </source>
</evidence>
<evidence type="ECO:0000313" key="12">
    <source>
        <dbReference type="Proteomes" id="UP000008983"/>
    </source>
</evidence>
<dbReference type="InterPro" id="IPR001680">
    <property type="entry name" value="WD40_rpt"/>
</dbReference>
<keyword evidence="6" id="KW-0009">Actin-binding</keyword>
<keyword evidence="12" id="KW-1185">Reference proteome</keyword>
<dbReference type="SUPFAM" id="SSF50978">
    <property type="entry name" value="WD40 repeat-like"/>
    <property type="match status" value="1"/>
</dbReference>
<dbReference type="RefSeq" id="XP_004027677.1">
    <property type="nucleotide sequence ID" value="XM_004027628.1"/>
</dbReference>
<keyword evidence="3" id="KW-0963">Cytoplasm</keyword>
<evidence type="ECO:0000256" key="7">
    <source>
        <dbReference type="ARBA" id="ARBA00023212"/>
    </source>
</evidence>
<dbReference type="InParanoid" id="G0R2G4"/>
<dbReference type="OrthoDB" id="406844at2759"/>
<evidence type="ECO:0000256" key="5">
    <source>
        <dbReference type="ARBA" id="ARBA00022737"/>
    </source>
</evidence>
<name>G0R2G4_ICHMU</name>
<dbReference type="Gene3D" id="2.130.10.10">
    <property type="entry name" value="YVTN repeat-like/Quinoprotein amine dehydrogenase"/>
    <property type="match status" value="1"/>
</dbReference>
<evidence type="ECO:0000256" key="8">
    <source>
        <dbReference type="ARBA" id="ARBA00041244"/>
    </source>
</evidence>
<keyword evidence="5" id="KW-0677">Repeat</keyword>
<dbReference type="InterPro" id="IPR015943">
    <property type="entry name" value="WD40/YVTN_repeat-like_dom_sf"/>
</dbReference>
<dbReference type="EMBL" id="GL984260">
    <property type="protein sequence ID" value="EGR28332.1"/>
    <property type="molecule type" value="Genomic_DNA"/>
</dbReference>
<dbReference type="eggNOG" id="KOG1523">
    <property type="taxonomic scope" value="Eukaryota"/>
</dbReference>
<evidence type="ECO:0000256" key="2">
    <source>
        <dbReference type="ARBA" id="ARBA00006260"/>
    </source>
</evidence>
<protein>
    <recommendedName>
        <fullName evidence="8">Arp2/3 complex 41 kDa subunit</fullName>
    </recommendedName>
    <alternativeName>
        <fullName evidence="9">p41-ARC</fullName>
    </alternativeName>
</protein>
<dbReference type="PROSITE" id="PS50082">
    <property type="entry name" value="WD_REPEATS_2"/>
    <property type="match status" value="1"/>
</dbReference>
<dbReference type="GO" id="GO:0051015">
    <property type="term" value="F:actin filament binding"/>
    <property type="evidence" value="ECO:0007669"/>
    <property type="project" value="TreeGrafter"/>
</dbReference>
<evidence type="ECO:0000256" key="4">
    <source>
        <dbReference type="ARBA" id="ARBA00022574"/>
    </source>
</evidence>
<evidence type="ECO:0000256" key="9">
    <source>
        <dbReference type="ARBA" id="ARBA00041789"/>
    </source>
</evidence>
<keyword evidence="4 10" id="KW-0853">WD repeat</keyword>
<dbReference type="Proteomes" id="UP000008983">
    <property type="component" value="Unassembled WGS sequence"/>
</dbReference>
<dbReference type="GO" id="GO:0005885">
    <property type="term" value="C:Arp2/3 protein complex"/>
    <property type="evidence" value="ECO:0007669"/>
    <property type="project" value="InterPro"/>
</dbReference>
<reference evidence="11 12" key="1">
    <citation type="submission" date="2011-07" db="EMBL/GenBank/DDBJ databases">
        <authorList>
            <person name="Coyne R."/>
            <person name="Brami D."/>
            <person name="Johnson J."/>
            <person name="Hostetler J."/>
            <person name="Hannick L."/>
            <person name="Clark T."/>
            <person name="Cassidy-Hanley D."/>
            <person name="Inman J."/>
        </authorList>
    </citation>
    <scope>NUCLEOTIDE SEQUENCE [LARGE SCALE GENOMIC DNA]</scope>
    <source>
        <strain evidence="11 12">G5</strain>
    </source>
</reference>
<evidence type="ECO:0000313" key="11">
    <source>
        <dbReference type="EMBL" id="EGR28332.1"/>
    </source>
</evidence>
<dbReference type="PANTHER" id="PTHR10709:SF2">
    <property type="entry name" value="ACTIN-RELATED PROTEIN 2_3 COMPLEX SUBUNIT"/>
    <property type="match status" value="1"/>
</dbReference>
<evidence type="ECO:0000256" key="1">
    <source>
        <dbReference type="ARBA" id="ARBA00004245"/>
    </source>
</evidence>
<dbReference type="Pfam" id="PF00400">
    <property type="entry name" value="WD40"/>
    <property type="match status" value="1"/>
</dbReference>
<dbReference type="SMART" id="SM00320">
    <property type="entry name" value="WD40"/>
    <property type="match status" value="2"/>
</dbReference>
<dbReference type="OMA" id="FAVGRQC"/>
<dbReference type="InterPro" id="IPR036322">
    <property type="entry name" value="WD40_repeat_dom_sf"/>
</dbReference>
<dbReference type="PANTHER" id="PTHR10709">
    <property type="entry name" value="ACTIN-RELATED PROTEIN 2/3 COMPLEX SUBUNIT 1"/>
    <property type="match status" value="1"/>
</dbReference>
<dbReference type="AlphaFoldDB" id="G0R2G4"/>
<accession>G0R2G4</accession>
<evidence type="ECO:0000256" key="10">
    <source>
        <dbReference type="PROSITE-ProRule" id="PRU00221"/>
    </source>
</evidence>
<evidence type="ECO:0000256" key="6">
    <source>
        <dbReference type="ARBA" id="ARBA00023203"/>
    </source>
</evidence>
<dbReference type="GeneID" id="14904419"/>
<organism evidence="11 12">
    <name type="scientific">Ichthyophthirius multifiliis</name>
    <name type="common">White spot disease agent</name>
    <name type="synonym">Ich</name>
    <dbReference type="NCBI Taxonomy" id="5932"/>
    <lineage>
        <taxon>Eukaryota</taxon>
        <taxon>Sar</taxon>
        <taxon>Alveolata</taxon>
        <taxon>Ciliophora</taxon>
        <taxon>Intramacronucleata</taxon>
        <taxon>Oligohymenophorea</taxon>
        <taxon>Hymenostomatida</taxon>
        <taxon>Ophryoglenina</taxon>
        <taxon>Ichthyophthirius</taxon>
    </lineage>
</organism>
<comment type="similarity">
    <text evidence="2">Belongs to the WD repeat ARPC1 family.</text>
</comment>
<dbReference type="GO" id="GO:0034314">
    <property type="term" value="P:Arp2/3 complex-mediated actin nucleation"/>
    <property type="evidence" value="ECO:0007669"/>
    <property type="project" value="InterPro"/>
</dbReference>
<keyword evidence="7" id="KW-0206">Cytoskeleton</keyword>
<sequence length="139" mass="15896">MQQQSPATDQIFKEEGIVCHAYSPDGQYCAVSLKKSNVIDIYRLSPSTYKNINSWQYETTLKEHKQTISDLSFSIQNKLLSVSHDKSVFVWKKNNQDWVKEAVDCQNSLAFLKCTWSKNGKKFAIGSGDHKVYIGLIKQ</sequence>
<dbReference type="InterPro" id="IPR017383">
    <property type="entry name" value="ARPC1"/>
</dbReference>
<comment type="subcellular location">
    <subcellularLocation>
        <location evidence="1">Cytoplasm</location>
        <location evidence="1">Cytoskeleton</location>
    </subcellularLocation>
</comment>